<reference evidence="2 3" key="1">
    <citation type="submission" date="2017-09" db="EMBL/GenBank/DDBJ databases">
        <title>Genome sequencing of Besnoitia besnoiti strain Bb-Ger1.</title>
        <authorList>
            <person name="Schares G."/>
            <person name="Venepally P."/>
            <person name="Lorenzi H.A."/>
        </authorList>
    </citation>
    <scope>NUCLEOTIDE SEQUENCE [LARGE SCALE GENOMIC DNA]</scope>
    <source>
        <strain evidence="2 3">Bb-Ger1</strain>
    </source>
</reference>
<keyword evidence="1" id="KW-0812">Transmembrane</keyword>
<evidence type="ECO:0000256" key="1">
    <source>
        <dbReference type="SAM" id="Phobius"/>
    </source>
</evidence>
<name>A0A2A9M2I7_BESBE</name>
<dbReference type="EMBL" id="NWUJ01000012">
    <property type="protein sequence ID" value="PFH32169.1"/>
    <property type="molecule type" value="Genomic_DNA"/>
</dbReference>
<dbReference type="AlphaFoldDB" id="A0A2A9M2I7"/>
<proteinExistence type="predicted"/>
<dbReference type="OrthoDB" id="329805at2759"/>
<dbReference type="KEGG" id="bbes:BESB_021100"/>
<evidence type="ECO:0000313" key="3">
    <source>
        <dbReference type="Proteomes" id="UP000224006"/>
    </source>
</evidence>
<accession>A0A2A9M2I7</accession>
<organism evidence="2 3">
    <name type="scientific">Besnoitia besnoiti</name>
    <name type="common">Apicomplexan protozoan</name>
    <dbReference type="NCBI Taxonomy" id="94643"/>
    <lineage>
        <taxon>Eukaryota</taxon>
        <taxon>Sar</taxon>
        <taxon>Alveolata</taxon>
        <taxon>Apicomplexa</taxon>
        <taxon>Conoidasida</taxon>
        <taxon>Coccidia</taxon>
        <taxon>Eucoccidiorida</taxon>
        <taxon>Eimeriorina</taxon>
        <taxon>Sarcocystidae</taxon>
        <taxon>Besnoitia</taxon>
    </lineage>
</organism>
<feature type="transmembrane region" description="Helical" evidence="1">
    <location>
        <begin position="41"/>
        <end position="60"/>
    </location>
</feature>
<keyword evidence="1" id="KW-0472">Membrane</keyword>
<keyword evidence="3" id="KW-1185">Reference proteome</keyword>
<feature type="transmembrane region" description="Helical" evidence="1">
    <location>
        <begin position="12"/>
        <end position="35"/>
    </location>
</feature>
<evidence type="ECO:0000313" key="2">
    <source>
        <dbReference type="EMBL" id="PFH32169.1"/>
    </source>
</evidence>
<dbReference type="RefSeq" id="XP_029216178.1">
    <property type="nucleotide sequence ID" value="XM_029360819.1"/>
</dbReference>
<dbReference type="VEuPathDB" id="ToxoDB:BESB_021100"/>
<protein>
    <recommendedName>
        <fullName evidence="4">Transmembrane protein</fullName>
    </recommendedName>
</protein>
<sequence length="100" mass="10754">MDAETFWERVPLLVRVFTASSATALCFAGVVNLAMPACYTTGIVGLALICFGIVGLLCEFSPYGLNVLMGLCPLLGEYSFRGVLYVLECPPAPHSYDGLR</sequence>
<evidence type="ECO:0008006" key="4">
    <source>
        <dbReference type="Google" id="ProtNLM"/>
    </source>
</evidence>
<comment type="caution">
    <text evidence="2">The sequence shown here is derived from an EMBL/GenBank/DDBJ whole genome shotgun (WGS) entry which is preliminary data.</text>
</comment>
<dbReference type="Proteomes" id="UP000224006">
    <property type="component" value="Chromosome XI"/>
</dbReference>
<keyword evidence="1" id="KW-1133">Transmembrane helix</keyword>
<gene>
    <name evidence="2" type="ORF">BESB_021100</name>
</gene>
<dbReference type="GeneID" id="40307171"/>